<dbReference type="Gene3D" id="1.10.8.60">
    <property type="match status" value="1"/>
</dbReference>
<dbReference type="RefSeq" id="WP_088237982.1">
    <property type="nucleotide sequence ID" value="NZ_FMAY01000001.1"/>
</dbReference>
<dbReference type="InterPro" id="IPR027417">
    <property type="entry name" value="P-loop_NTPase"/>
</dbReference>
<dbReference type="InterPro" id="IPR003959">
    <property type="entry name" value="ATPase_AAA_core"/>
</dbReference>
<evidence type="ECO:0000256" key="1">
    <source>
        <dbReference type="ARBA" id="ARBA00006914"/>
    </source>
</evidence>
<accession>A0A1C3YQE1</accession>
<reference evidence="6" key="1">
    <citation type="submission" date="2016-08" db="EMBL/GenBank/DDBJ databases">
        <authorList>
            <person name="Varghese N."/>
            <person name="Submissions Spin"/>
        </authorList>
    </citation>
    <scope>NUCLEOTIDE SEQUENCE [LARGE SCALE GENOMIC DNA]</scope>
    <source>
        <strain evidence="6">REICA_082</strain>
    </source>
</reference>
<evidence type="ECO:0000256" key="3">
    <source>
        <dbReference type="ARBA" id="ARBA00022840"/>
    </source>
</evidence>
<dbReference type="GO" id="GO:0016887">
    <property type="term" value="F:ATP hydrolysis activity"/>
    <property type="evidence" value="ECO:0007669"/>
    <property type="project" value="InterPro"/>
</dbReference>
<organism evidence="5 6">
    <name type="scientific">Kosakonia oryzendophytica</name>
    <dbReference type="NCBI Taxonomy" id="1005665"/>
    <lineage>
        <taxon>Bacteria</taxon>
        <taxon>Pseudomonadati</taxon>
        <taxon>Pseudomonadota</taxon>
        <taxon>Gammaproteobacteria</taxon>
        <taxon>Enterobacterales</taxon>
        <taxon>Enterobacteriaceae</taxon>
        <taxon>Kosakonia</taxon>
    </lineage>
</organism>
<dbReference type="Proteomes" id="UP000198975">
    <property type="component" value="Unassembled WGS sequence"/>
</dbReference>
<dbReference type="Pfam" id="PF00004">
    <property type="entry name" value="AAA"/>
    <property type="match status" value="1"/>
</dbReference>
<evidence type="ECO:0000313" key="6">
    <source>
        <dbReference type="Proteomes" id="UP000198975"/>
    </source>
</evidence>
<evidence type="ECO:0000313" key="5">
    <source>
        <dbReference type="EMBL" id="SCB72281.1"/>
    </source>
</evidence>
<dbReference type="InterPro" id="IPR054472">
    <property type="entry name" value="WHD"/>
</dbReference>
<dbReference type="SMART" id="SM00382">
    <property type="entry name" value="AAA"/>
    <property type="match status" value="1"/>
</dbReference>
<dbReference type="Gene3D" id="3.40.50.300">
    <property type="entry name" value="P-loop containing nucleotide triphosphate hydrolases"/>
    <property type="match status" value="1"/>
</dbReference>
<dbReference type="EMBL" id="FMAY01000001">
    <property type="protein sequence ID" value="SCB72281.1"/>
    <property type="molecule type" value="Genomic_DNA"/>
</dbReference>
<dbReference type="InterPro" id="IPR003593">
    <property type="entry name" value="AAA+_ATPase"/>
</dbReference>
<dbReference type="OrthoDB" id="9809379at2"/>
<keyword evidence="6" id="KW-1185">Reference proteome</keyword>
<evidence type="ECO:0000256" key="2">
    <source>
        <dbReference type="ARBA" id="ARBA00022741"/>
    </source>
</evidence>
<dbReference type="Pfam" id="PF22977">
    <property type="entry name" value="WHD"/>
    <property type="match status" value="1"/>
</dbReference>
<comment type="similarity">
    <text evidence="1">Belongs to the AAA ATPase family.</text>
</comment>
<dbReference type="CDD" id="cd19481">
    <property type="entry name" value="RecA-like_protease"/>
    <property type="match status" value="1"/>
</dbReference>
<proteinExistence type="inferred from homology"/>
<dbReference type="SUPFAM" id="SSF52540">
    <property type="entry name" value="P-loop containing nucleoside triphosphate hydrolases"/>
    <property type="match status" value="1"/>
</dbReference>
<protein>
    <submittedName>
        <fullName evidence="5">ATPase family associated with various cellular activities (AAA)</fullName>
    </submittedName>
</protein>
<dbReference type="AlphaFoldDB" id="A0A1C3YQE1"/>
<sequence>MTQEISCDGVDENTTQEWNYSVLREQFERIENSLQRYLRAVHQRVEEYSHKTQETMLSTLQMAMFVRFQTKIPACDIPVCQQSFREAERAVIPSESRLALLIARFGLNQFERDALLLALMPLANGNAGFLFACLQNDTHESWPGPELILNLLCRDAIERLDMQACLSPFSPLVRYALVFSGDPESNNDQASFLQGSMHIYRYLSGRDSPLGQACCRWLEPPTDIDLFPGVTKQLLHYVYHPAPALLISLAKGSVGSRQMALSRAAHIAGRKLLLFDMEQAPTDETQFCRCFVDVLRESTLYAAGLVLHGLHQAWQNHTDLRNWMSDRIREHRFPLFGLSETGIPLVPLTDVAQVLIEMPQSSTQDEARLLDRFLQRYRVEADVDTQMLVRRFRPPPDTLLQSLSDADAYRELRGADALSVDDLCRAFRQRSQQAFGGLATRVEPRRTFDDLIVAEGLNKQLEEVLAAVRFREEMLAQGFARKIAYGTGVSALFHGDSGTGKTLVAEVLAGALGVDMIKIDLATVVNKYIGETEKNLARIFDIAEADSGLLFFDEADALFGKRSETRDSHDRYANIEISYLLQRLESYTGLVILATNNRSHLDEAFTRRLSFIIRFPFPDITLRERMWRGIWPAEIRVAEDVDFAALARRAEITGANIRNIALLASWLAADNQSTCVEQKHIERALQRELAKMGRVV</sequence>
<evidence type="ECO:0000259" key="4">
    <source>
        <dbReference type="SMART" id="SM00382"/>
    </source>
</evidence>
<feature type="domain" description="AAA+ ATPase" evidence="4">
    <location>
        <begin position="487"/>
        <end position="619"/>
    </location>
</feature>
<keyword evidence="3" id="KW-0067">ATP-binding</keyword>
<gene>
    <name evidence="5" type="ORF">GA0061071_10138</name>
</gene>
<dbReference type="InterPro" id="IPR050221">
    <property type="entry name" value="26S_Proteasome_ATPase"/>
</dbReference>
<name>A0A1C3YQE1_9ENTR</name>
<dbReference type="PANTHER" id="PTHR23073">
    <property type="entry name" value="26S PROTEASOME REGULATORY SUBUNIT"/>
    <property type="match status" value="1"/>
</dbReference>
<keyword evidence="2" id="KW-0547">Nucleotide-binding</keyword>
<dbReference type="GO" id="GO:0005524">
    <property type="term" value="F:ATP binding"/>
    <property type="evidence" value="ECO:0007669"/>
    <property type="project" value="UniProtKB-KW"/>
</dbReference>